<dbReference type="GO" id="GO:0005096">
    <property type="term" value="F:GTPase activator activity"/>
    <property type="evidence" value="ECO:0007669"/>
    <property type="project" value="TreeGrafter"/>
</dbReference>
<dbReference type="PANTHER" id="PTHR47219">
    <property type="entry name" value="RAB GTPASE-ACTIVATING PROTEIN 1-LIKE"/>
    <property type="match status" value="1"/>
</dbReference>
<proteinExistence type="predicted"/>
<dbReference type="Gene3D" id="1.10.472.80">
    <property type="entry name" value="Ypt/Rab-GAP domain of gyp1p, domain 3"/>
    <property type="match status" value="1"/>
</dbReference>
<feature type="region of interest" description="Disordered" evidence="1">
    <location>
        <begin position="348"/>
        <end position="389"/>
    </location>
</feature>
<reference evidence="3" key="2">
    <citation type="submission" date="2023-06" db="EMBL/GenBank/DDBJ databases">
        <authorList>
            <person name="Kobayashi Y."/>
            <person name="Kayamori A."/>
            <person name="Aoki K."/>
            <person name="Shiwa Y."/>
            <person name="Fujita N."/>
            <person name="Sugita T."/>
            <person name="Iwasaki W."/>
            <person name="Tanaka N."/>
            <person name="Takashima M."/>
        </authorList>
    </citation>
    <scope>NUCLEOTIDE SEQUENCE</scope>
    <source>
        <strain evidence="3">HIS016</strain>
    </source>
</reference>
<feature type="region of interest" description="Disordered" evidence="1">
    <location>
        <begin position="83"/>
        <end position="126"/>
    </location>
</feature>
<dbReference type="GO" id="GO:0031267">
    <property type="term" value="F:small GTPase binding"/>
    <property type="evidence" value="ECO:0007669"/>
    <property type="project" value="TreeGrafter"/>
</dbReference>
<dbReference type="SUPFAM" id="SSF47923">
    <property type="entry name" value="Ypt/Rab-GAP domain of gyp1p"/>
    <property type="match status" value="2"/>
</dbReference>
<dbReference type="FunFam" id="1.10.8.270:FF:000023">
    <property type="entry name" value="TBC domain-containing protein C1778.09"/>
    <property type="match status" value="1"/>
</dbReference>
<dbReference type="InterPro" id="IPR035969">
    <property type="entry name" value="Rab-GAP_TBC_sf"/>
</dbReference>
<dbReference type="EMBL" id="BTCM01000007">
    <property type="protein sequence ID" value="GMK59153.1"/>
    <property type="molecule type" value="Genomic_DNA"/>
</dbReference>
<reference evidence="3" key="1">
    <citation type="journal article" date="2023" name="BMC Genomics">
        <title>Chromosome-level genome assemblies of Cutaneotrichosporon spp. (Trichosporonales, Basidiomycota) reveal imbalanced evolution between nucleotide sequences and chromosome synteny.</title>
        <authorList>
            <person name="Kobayashi Y."/>
            <person name="Kayamori A."/>
            <person name="Aoki K."/>
            <person name="Shiwa Y."/>
            <person name="Matsutani M."/>
            <person name="Fujita N."/>
            <person name="Sugita T."/>
            <person name="Iwasaki W."/>
            <person name="Tanaka N."/>
            <person name="Takashima M."/>
        </authorList>
    </citation>
    <scope>NUCLEOTIDE SEQUENCE</scope>
    <source>
        <strain evidence="3">HIS016</strain>
    </source>
</reference>
<dbReference type="InterPro" id="IPR000195">
    <property type="entry name" value="Rab-GAP-TBC_dom"/>
</dbReference>
<dbReference type="PROSITE" id="PS50086">
    <property type="entry name" value="TBC_RABGAP"/>
    <property type="match status" value="1"/>
</dbReference>
<accession>A0AAD3YEH2</accession>
<dbReference type="PANTHER" id="PTHR47219:SF9">
    <property type="entry name" value="GTPASE ACTIVATING PROTEIN AND CENTROSOME-ASSOCIATED, ISOFORM B"/>
    <property type="match status" value="1"/>
</dbReference>
<feature type="compositionally biased region" description="Pro residues" evidence="1">
    <location>
        <begin position="366"/>
        <end position="375"/>
    </location>
</feature>
<evidence type="ECO:0000256" key="1">
    <source>
        <dbReference type="SAM" id="MobiDB-lite"/>
    </source>
</evidence>
<comment type="caution">
    <text evidence="3">The sequence shown here is derived from an EMBL/GenBank/DDBJ whole genome shotgun (WGS) entry which is preliminary data.</text>
</comment>
<dbReference type="Proteomes" id="UP001222932">
    <property type="component" value="Unassembled WGS sequence"/>
</dbReference>
<dbReference type="Gene3D" id="1.10.8.270">
    <property type="entry name" value="putative rabgap domain of human tbc1 domain family member 14 like domains"/>
    <property type="match status" value="1"/>
</dbReference>
<name>A0AAD3YEH2_9TREE</name>
<keyword evidence="4" id="KW-1185">Reference proteome</keyword>
<sequence length="715" mass="79769">MAIPYGTGQRSSHFESAQEANDIYNLYGRDSWALTSDSHPVVPHQARDMAGDHDELEELDASQYSDDGDEVFVTRRPFEASDHVSVPLHQQRSRDEWDLPRPSSAQDFTREDDDWSVGGQSEATQQPLAPGIAVGQALTHDYVHPAQRHIVPHQLAQTWTAEPGEPDRRGSRTPPRTPDVVVHQSPDPPEQGRSSPAVPLRLRVDSSPQTPPGLSPTEATSPTHPSITRIAATARNGSAVSSLAASNTSLVSSQYPGEDTDAYHVRSTYARLDIEGVYGDGWDEGVERTRGGIGAGSRVTSTWAESSLMTDQELKFLQSLDRYGFVDANTKTRSEHRLVSVPAARFKSHPKVPGKTAGEAKVAPVKGPPPSPPAVPAGGPSRADETRHRKKEAERVGKWMAMMSVAARDEGRNVIGWRWSSTEGGKHTTRVWKGIPDRWRMAAWWTLSEAAADRAQRNGERVPVHDALEADYNVRKDLPSTNDVQIDLDVPRTISGHALFRTRFGHGQRALFHVLHAFSQSCPTCGYCQGMGSVAATLLCYFEPERAYSLMVRMHDLYDMHGMFAPGFPGLLETFYVQERLLESIMPDVYASFKRNMISSSAWAAKIYITLFVNVVPFNTQLRLWDALFLDGIDVMVVGVVALLWAYRRELAHPAADFESILSLLSSYYVPEDEDAMLDWMRRLLWQNGVRELLTQWRREWRRKVEQETSGDALL</sequence>
<evidence type="ECO:0000313" key="3">
    <source>
        <dbReference type="EMBL" id="GMK59153.1"/>
    </source>
</evidence>
<feature type="region of interest" description="Disordered" evidence="1">
    <location>
        <begin position="154"/>
        <end position="224"/>
    </location>
</feature>
<dbReference type="AlphaFoldDB" id="A0AAD3YEH2"/>
<feature type="domain" description="Rab-GAP TBC" evidence="2">
    <location>
        <begin position="434"/>
        <end position="632"/>
    </location>
</feature>
<gene>
    <name evidence="3" type="ORF">CspeluHIS016_0701680</name>
</gene>
<dbReference type="SMART" id="SM00164">
    <property type="entry name" value="TBC"/>
    <property type="match status" value="1"/>
</dbReference>
<protein>
    <recommendedName>
        <fullName evidence="2">Rab-GAP TBC domain-containing protein</fullName>
    </recommendedName>
</protein>
<evidence type="ECO:0000259" key="2">
    <source>
        <dbReference type="PROSITE" id="PS50086"/>
    </source>
</evidence>
<dbReference type="Pfam" id="PF00566">
    <property type="entry name" value="RabGAP-TBC"/>
    <property type="match status" value="1"/>
</dbReference>
<evidence type="ECO:0000313" key="4">
    <source>
        <dbReference type="Proteomes" id="UP001222932"/>
    </source>
</evidence>
<dbReference type="InterPro" id="IPR050302">
    <property type="entry name" value="Rab_GAP_TBC_domain"/>
</dbReference>
<organism evidence="3 4">
    <name type="scientific">Cutaneotrichosporon spelunceum</name>
    <dbReference type="NCBI Taxonomy" id="1672016"/>
    <lineage>
        <taxon>Eukaryota</taxon>
        <taxon>Fungi</taxon>
        <taxon>Dikarya</taxon>
        <taxon>Basidiomycota</taxon>
        <taxon>Agaricomycotina</taxon>
        <taxon>Tremellomycetes</taxon>
        <taxon>Trichosporonales</taxon>
        <taxon>Trichosporonaceae</taxon>
        <taxon>Cutaneotrichosporon</taxon>
    </lineage>
</organism>